<comment type="function">
    <text evidence="6">Component of the gamma-tubulin ring complex (gTuRC) which mediates microtubule nucleation.</text>
</comment>
<dbReference type="EMBL" id="CAUYUE010000003">
    <property type="protein sequence ID" value="CAK0758510.1"/>
    <property type="molecule type" value="Genomic_DNA"/>
</dbReference>
<name>A0AAV1HX12_9CHLO</name>
<dbReference type="Pfam" id="PF04130">
    <property type="entry name" value="GCP_C_terminal"/>
    <property type="match status" value="1"/>
</dbReference>
<evidence type="ECO:0000259" key="8">
    <source>
        <dbReference type="Pfam" id="PF17681"/>
    </source>
</evidence>
<evidence type="ECO:0000256" key="6">
    <source>
        <dbReference type="RuleBase" id="RU363050"/>
    </source>
</evidence>
<evidence type="ECO:0000256" key="5">
    <source>
        <dbReference type="ARBA" id="ARBA00023212"/>
    </source>
</evidence>
<evidence type="ECO:0000256" key="3">
    <source>
        <dbReference type="ARBA" id="ARBA00022490"/>
    </source>
</evidence>
<dbReference type="Pfam" id="PF17681">
    <property type="entry name" value="GCP_N_terminal"/>
    <property type="match status" value="1"/>
</dbReference>
<comment type="similarity">
    <text evidence="2 6">Belongs to the TUBGCP family.</text>
</comment>
<dbReference type="PANTHER" id="PTHR19302:SF27">
    <property type="entry name" value="GAMMA-TUBULIN COMPLEX COMPONENT 4"/>
    <property type="match status" value="1"/>
</dbReference>
<dbReference type="InterPro" id="IPR042241">
    <property type="entry name" value="GCP_C_sf"/>
</dbReference>
<dbReference type="InterPro" id="IPR040457">
    <property type="entry name" value="GCP_C"/>
</dbReference>
<feature type="domain" description="Gamma tubulin complex component protein N-terminal" evidence="8">
    <location>
        <begin position="15"/>
        <end position="347"/>
    </location>
</feature>
<dbReference type="GO" id="GO:0043015">
    <property type="term" value="F:gamma-tubulin binding"/>
    <property type="evidence" value="ECO:0007669"/>
    <property type="project" value="InterPro"/>
</dbReference>
<keyword evidence="10" id="KW-1185">Reference proteome</keyword>
<keyword evidence="5 6" id="KW-0206">Cytoskeleton</keyword>
<dbReference type="GO" id="GO:0000278">
    <property type="term" value="P:mitotic cell cycle"/>
    <property type="evidence" value="ECO:0007669"/>
    <property type="project" value="TreeGrafter"/>
</dbReference>
<dbReference type="GO" id="GO:0005874">
    <property type="term" value="C:microtubule"/>
    <property type="evidence" value="ECO:0007669"/>
    <property type="project" value="UniProtKB-KW"/>
</dbReference>
<dbReference type="GO" id="GO:0000922">
    <property type="term" value="C:spindle pole"/>
    <property type="evidence" value="ECO:0007669"/>
    <property type="project" value="InterPro"/>
</dbReference>
<dbReference type="Proteomes" id="UP001314263">
    <property type="component" value="Unassembled WGS sequence"/>
</dbReference>
<dbReference type="Gene3D" id="1.20.120.1900">
    <property type="entry name" value="Gamma-tubulin complex, C-terminal domain"/>
    <property type="match status" value="1"/>
</dbReference>
<dbReference type="GO" id="GO:0051225">
    <property type="term" value="P:spindle assembly"/>
    <property type="evidence" value="ECO:0007669"/>
    <property type="project" value="TreeGrafter"/>
</dbReference>
<keyword evidence="4 6" id="KW-0493">Microtubule</keyword>
<feature type="domain" description="Gamma tubulin complex component C-terminal" evidence="7">
    <location>
        <begin position="352"/>
        <end position="669"/>
    </location>
</feature>
<dbReference type="InterPro" id="IPR007259">
    <property type="entry name" value="GCP"/>
</dbReference>
<evidence type="ECO:0000256" key="1">
    <source>
        <dbReference type="ARBA" id="ARBA00004267"/>
    </source>
</evidence>
<dbReference type="PANTHER" id="PTHR19302">
    <property type="entry name" value="GAMMA TUBULIN COMPLEX PROTEIN"/>
    <property type="match status" value="1"/>
</dbReference>
<gene>
    <name evidence="9" type="ORF">CVIRNUC_002625</name>
</gene>
<keyword evidence="3 6" id="KW-0963">Cytoplasm</keyword>
<reference evidence="9 10" key="1">
    <citation type="submission" date="2023-10" db="EMBL/GenBank/DDBJ databases">
        <authorList>
            <person name="Maclean D."/>
            <person name="Macfadyen A."/>
        </authorList>
    </citation>
    <scope>NUCLEOTIDE SEQUENCE [LARGE SCALE GENOMIC DNA]</scope>
</reference>
<protein>
    <recommendedName>
        <fullName evidence="6">Gamma-tubulin complex component</fullName>
    </recommendedName>
</protein>
<evidence type="ECO:0000313" key="10">
    <source>
        <dbReference type="Proteomes" id="UP001314263"/>
    </source>
</evidence>
<evidence type="ECO:0000259" key="7">
    <source>
        <dbReference type="Pfam" id="PF04130"/>
    </source>
</evidence>
<evidence type="ECO:0000313" key="9">
    <source>
        <dbReference type="EMBL" id="CAK0758510.1"/>
    </source>
</evidence>
<dbReference type="GO" id="GO:0051011">
    <property type="term" value="F:microtubule minus-end binding"/>
    <property type="evidence" value="ECO:0007669"/>
    <property type="project" value="TreeGrafter"/>
</dbReference>
<proteinExistence type="inferred from homology"/>
<comment type="caution">
    <text evidence="9">The sequence shown here is derived from an EMBL/GenBank/DDBJ whole genome shotgun (WGS) entry which is preliminary data.</text>
</comment>
<dbReference type="InterPro" id="IPR041470">
    <property type="entry name" value="GCP_N"/>
</dbReference>
<evidence type="ECO:0000256" key="2">
    <source>
        <dbReference type="ARBA" id="ARBA00010337"/>
    </source>
</evidence>
<dbReference type="GO" id="GO:0031122">
    <property type="term" value="P:cytoplasmic microtubule organization"/>
    <property type="evidence" value="ECO:0007669"/>
    <property type="project" value="TreeGrafter"/>
</dbReference>
<dbReference type="GO" id="GO:0007020">
    <property type="term" value="P:microtubule nucleation"/>
    <property type="evidence" value="ECO:0007669"/>
    <property type="project" value="InterPro"/>
</dbReference>
<sequence length="693" mass="76019">MGGVVLTEGSHASILQELLLALLGYSGDVFVEKKEWKSEKGRTSVPEPWTIGLTVNTDMDWIKAPDRDGLNSLVALGFHCQALQDYVESATSLLPGQQKSSLIRRAVATGLSELLDVYRAAILRMQQQLRRMPSVSMASLNFSLQEFKVLLPALHRMMYQADRNKLSGSQLLRLLHDKAGCGVPALQSCCQRLLWHCNQTLLSHIRSWVVHGVLLGGGEDFFIQMAAPEQDIGAAAPQNDAAGAIEWQQGFMVAREALPPYISKDTADSVLFIGKAMRVLKQSSGSCREPACVLSGEGSILSDMDTASWAQALRRTQSRAAFQRLELEGLIQSMRAQVAGQLWHLVLVRGGLVQHLTALKDYFLLAKGDFYQALLSEAKPLMELPPRLATVDASLAQAFQQAGASSSAHEDPLFPSVSAHLDIAEPHADGAVGDSAPAHQDAFSTGLDDVHVPEYDAWDGLSLTYTLKWPLHILLTPEVMARYNALFQHLLRLKRVCLGLDAAWASLRRQAGAEPLQSRQPVWDVRLHMAHLLLNMQVYMQVDVVEAQCAVLQEHIGKARDFEDAESSHSAFLSALLDKTMLSSPRVAKALKTIYQLCTRLCSLVQEAEEAMHAGERVPALRTEAILLGAEFRNRASSLFRLLQGDALQGGPKGAQLRQLLLRLNYNHFLDSAQQPGPAASAAAAAQEQQWSD</sequence>
<evidence type="ECO:0000256" key="4">
    <source>
        <dbReference type="ARBA" id="ARBA00022701"/>
    </source>
</evidence>
<dbReference type="GO" id="GO:0051321">
    <property type="term" value="P:meiotic cell cycle"/>
    <property type="evidence" value="ECO:0007669"/>
    <property type="project" value="TreeGrafter"/>
</dbReference>
<accession>A0AAV1HX12</accession>
<dbReference type="AlphaFoldDB" id="A0AAV1HX12"/>
<comment type="subcellular location">
    <subcellularLocation>
        <location evidence="1 6">Cytoplasm</location>
        <location evidence="1 6">Cytoskeleton</location>
        <location evidence="1 6">Microtubule organizing center</location>
    </subcellularLocation>
</comment>
<dbReference type="GO" id="GO:0000930">
    <property type="term" value="C:gamma-tubulin complex"/>
    <property type="evidence" value="ECO:0007669"/>
    <property type="project" value="TreeGrafter"/>
</dbReference>
<organism evidence="9 10">
    <name type="scientific">Coccomyxa viridis</name>
    <dbReference type="NCBI Taxonomy" id="1274662"/>
    <lineage>
        <taxon>Eukaryota</taxon>
        <taxon>Viridiplantae</taxon>
        <taxon>Chlorophyta</taxon>
        <taxon>core chlorophytes</taxon>
        <taxon>Trebouxiophyceae</taxon>
        <taxon>Trebouxiophyceae incertae sedis</taxon>
        <taxon>Coccomyxaceae</taxon>
        <taxon>Coccomyxa</taxon>
    </lineage>
</organism>